<protein>
    <submittedName>
        <fullName evidence="2">Uncharacterized protein</fullName>
    </submittedName>
</protein>
<gene>
    <name evidence="2" type="ORF">Anas_00368</name>
</gene>
<evidence type="ECO:0000256" key="1">
    <source>
        <dbReference type="SAM" id="SignalP"/>
    </source>
</evidence>
<evidence type="ECO:0000313" key="2">
    <source>
        <dbReference type="EMBL" id="KAB7494520.1"/>
    </source>
</evidence>
<feature type="signal peptide" evidence="1">
    <location>
        <begin position="1"/>
        <end position="19"/>
    </location>
</feature>
<proteinExistence type="predicted"/>
<evidence type="ECO:0000313" key="3">
    <source>
        <dbReference type="Proteomes" id="UP000326759"/>
    </source>
</evidence>
<dbReference type="Proteomes" id="UP000326759">
    <property type="component" value="Unassembled WGS sequence"/>
</dbReference>
<comment type="caution">
    <text evidence="2">The sequence shown here is derived from an EMBL/GenBank/DDBJ whole genome shotgun (WGS) entry which is preliminary data.</text>
</comment>
<dbReference type="OrthoDB" id="10381246at2759"/>
<feature type="chain" id="PRO_5024307673" evidence="1">
    <location>
        <begin position="20"/>
        <end position="239"/>
    </location>
</feature>
<accession>A0A5N5SLF8</accession>
<keyword evidence="3" id="KW-1185">Reference proteome</keyword>
<dbReference type="AlphaFoldDB" id="A0A5N5SLF8"/>
<keyword evidence="1" id="KW-0732">Signal</keyword>
<sequence length="239" mass="27907">ELASILLVFCAVSIGATSAVPPPPPPTDNWQTFLPSKDFYPVLNHQYQTNPDFQAKRNYKYVAPSYESYGLYLQNYGNPFRSFGVLKGKLQNSPVWLTKTFYNHQKLMNNERKGSFISTHAVNGEPYPIHRTIPGESWTKSYNRKFEDETDAIHRKRFTNQCLEDKLGLRSLQWICGPYFYGEIEKILYNELCEEDKKLIEMFYLNPESFLPEIEKCCRPTDPLRCSSDPNKRKHLLEE</sequence>
<feature type="non-terminal residue" evidence="2">
    <location>
        <position position="1"/>
    </location>
</feature>
<organism evidence="2 3">
    <name type="scientific">Armadillidium nasatum</name>
    <dbReference type="NCBI Taxonomy" id="96803"/>
    <lineage>
        <taxon>Eukaryota</taxon>
        <taxon>Metazoa</taxon>
        <taxon>Ecdysozoa</taxon>
        <taxon>Arthropoda</taxon>
        <taxon>Crustacea</taxon>
        <taxon>Multicrustacea</taxon>
        <taxon>Malacostraca</taxon>
        <taxon>Eumalacostraca</taxon>
        <taxon>Peracarida</taxon>
        <taxon>Isopoda</taxon>
        <taxon>Oniscidea</taxon>
        <taxon>Crinocheta</taxon>
        <taxon>Armadillidiidae</taxon>
        <taxon>Armadillidium</taxon>
    </lineage>
</organism>
<reference evidence="2 3" key="1">
    <citation type="journal article" date="2019" name="PLoS Biol.">
        <title>Sex chromosomes control vertical transmission of feminizing Wolbachia symbionts in an isopod.</title>
        <authorList>
            <person name="Becking T."/>
            <person name="Chebbi M.A."/>
            <person name="Giraud I."/>
            <person name="Moumen B."/>
            <person name="Laverre T."/>
            <person name="Caubet Y."/>
            <person name="Peccoud J."/>
            <person name="Gilbert C."/>
            <person name="Cordaux R."/>
        </authorList>
    </citation>
    <scope>NUCLEOTIDE SEQUENCE [LARGE SCALE GENOMIC DNA]</scope>
    <source>
        <strain evidence="2">ANa2</strain>
        <tissue evidence="2">Whole body excluding digestive tract and cuticle</tissue>
    </source>
</reference>
<dbReference type="EMBL" id="SEYY01023955">
    <property type="protein sequence ID" value="KAB7494520.1"/>
    <property type="molecule type" value="Genomic_DNA"/>
</dbReference>
<name>A0A5N5SLF8_9CRUS</name>